<dbReference type="CDD" id="cd01536">
    <property type="entry name" value="PBP1_ABC_sugar_binding-like"/>
    <property type="match status" value="1"/>
</dbReference>
<evidence type="ECO:0000313" key="7">
    <source>
        <dbReference type="Proteomes" id="UP000048949"/>
    </source>
</evidence>
<comment type="subcellular location">
    <subcellularLocation>
        <location evidence="1">Cell envelope</location>
    </subcellularLocation>
</comment>
<evidence type="ECO:0000313" key="6">
    <source>
        <dbReference type="EMBL" id="CRK76399.1"/>
    </source>
</evidence>
<dbReference type="GO" id="GO:0030313">
    <property type="term" value="C:cell envelope"/>
    <property type="evidence" value="ECO:0007669"/>
    <property type="project" value="UniProtKB-SubCell"/>
</dbReference>
<evidence type="ECO:0000256" key="2">
    <source>
        <dbReference type="ARBA" id="ARBA00007639"/>
    </source>
</evidence>
<dbReference type="PANTHER" id="PTHR46847">
    <property type="entry name" value="D-ALLOSE-BINDING PERIPLASMIC PROTEIN-RELATED"/>
    <property type="match status" value="1"/>
</dbReference>
<dbReference type="EMBL" id="CVQV01000016">
    <property type="protein sequence ID" value="CRK76399.1"/>
    <property type="molecule type" value="Genomic_DNA"/>
</dbReference>
<feature type="chain" id="PRO_5006712211" evidence="4">
    <location>
        <begin position="22"/>
        <end position="309"/>
    </location>
</feature>
<dbReference type="InterPro" id="IPR025997">
    <property type="entry name" value="SBP_2_dom"/>
</dbReference>
<dbReference type="InterPro" id="IPR028082">
    <property type="entry name" value="Peripla_BP_I"/>
</dbReference>
<evidence type="ECO:0000256" key="3">
    <source>
        <dbReference type="ARBA" id="ARBA00022729"/>
    </source>
</evidence>
<dbReference type="PANTHER" id="PTHR46847:SF1">
    <property type="entry name" value="D-ALLOSE-BINDING PERIPLASMIC PROTEIN-RELATED"/>
    <property type="match status" value="1"/>
</dbReference>
<evidence type="ECO:0000256" key="1">
    <source>
        <dbReference type="ARBA" id="ARBA00004196"/>
    </source>
</evidence>
<keyword evidence="7" id="KW-1185">Reference proteome</keyword>
<gene>
    <name evidence="6" type="primary">rbsB_1</name>
    <name evidence="6" type="ORF">NIG5292_02462</name>
</gene>
<feature type="signal peptide" evidence="4">
    <location>
        <begin position="1"/>
        <end position="21"/>
    </location>
</feature>
<protein>
    <submittedName>
        <fullName evidence="6">D-ribose-binding periplasmic protein</fullName>
    </submittedName>
</protein>
<proteinExistence type="inferred from homology"/>
<dbReference type="Proteomes" id="UP000048949">
    <property type="component" value="Unassembled WGS sequence"/>
</dbReference>
<name>A0A0U1NPK3_9RHOB</name>
<dbReference type="STRING" id="282199.GCA_001049735_02461"/>
<accession>A0A0U1NPK3</accession>
<comment type="similarity">
    <text evidence="2">Belongs to the bacterial solute-binding protein 2 family.</text>
</comment>
<dbReference type="Gene3D" id="3.40.50.2300">
    <property type="match status" value="2"/>
</dbReference>
<sequence length="309" mass="31395">MNMTFAGVAVAALIAGSTASAQDVIGYITKSATNAGWMMINQGAADAAEEEGVNLVSVGPAFQGDLSSQLEVFENLVAQGAAAIAVAPVDSAGIAPAVNDAMGAGIPVVAIDTGVAGAEVTSFVATDNYAVAKVQGAVAATLVEDGQPIIYVTGNQAQSTGQERRNGFVESFSAARPNSEILEVPTEWNSQEAQEGVEAILNSRQDVAMVANAWDGGTMGAKAALENLGFSAGDVKLVGFDGAGDAIAAMDEGWVHANTAQMLYQMGYQGIKAASAAARGEDVSARIDTGFFLVTPMTSGTYKAMVGIE</sequence>
<reference evidence="6 7" key="1">
    <citation type="submission" date="2015-04" db="EMBL/GenBank/DDBJ databases">
        <authorList>
            <person name="Syromyatnikov M.Y."/>
            <person name="Popov V.N."/>
        </authorList>
    </citation>
    <scope>NUCLEOTIDE SEQUENCE [LARGE SCALE GENOMIC DNA]</scope>
    <source>
        <strain evidence="6 7">CECT 5292</strain>
    </source>
</reference>
<evidence type="ECO:0000259" key="5">
    <source>
        <dbReference type="Pfam" id="PF13407"/>
    </source>
</evidence>
<organism evidence="6 7">
    <name type="scientific">Nereida ignava</name>
    <dbReference type="NCBI Taxonomy" id="282199"/>
    <lineage>
        <taxon>Bacteria</taxon>
        <taxon>Pseudomonadati</taxon>
        <taxon>Pseudomonadota</taxon>
        <taxon>Alphaproteobacteria</taxon>
        <taxon>Rhodobacterales</taxon>
        <taxon>Roseobacteraceae</taxon>
        <taxon>Nereida</taxon>
    </lineage>
</organism>
<dbReference type="RefSeq" id="WP_038008232.1">
    <property type="nucleotide sequence ID" value="NZ_CBFHGK010000028.1"/>
</dbReference>
<keyword evidence="3 4" id="KW-0732">Signal</keyword>
<dbReference type="AlphaFoldDB" id="A0A0U1NPK3"/>
<dbReference type="OrthoDB" id="9804917at2"/>
<dbReference type="SUPFAM" id="SSF53822">
    <property type="entry name" value="Periplasmic binding protein-like I"/>
    <property type="match status" value="1"/>
</dbReference>
<dbReference type="Pfam" id="PF13407">
    <property type="entry name" value="Peripla_BP_4"/>
    <property type="match status" value="1"/>
</dbReference>
<dbReference type="GO" id="GO:0030246">
    <property type="term" value="F:carbohydrate binding"/>
    <property type="evidence" value="ECO:0007669"/>
    <property type="project" value="UniProtKB-ARBA"/>
</dbReference>
<feature type="domain" description="Periplasmic binding protein" evidence="5">
    <location>
        <begin position="25"/>
        <end position="281"/>
    </location>
</feature>
<evidence type="ECO:0000256" key="4">
    <source>
        <dbReference type="SAM" id="SignalP"/>
    </source>
</evidence>